<dbReference type="Proteomes" id="UP000014629">
    <property type="component" value="Unassembled WGS sequence"/>
</dbReference>
<dbReference type="PATRIC" id="fig|1286094.4.peg.6527"/>
<name>S3ZPQ2_9ACTN</name>
<evidence type="ECO:0000259" key="1">
    <source>
        <dbReference type="Pfam" id="PF13392"/>
    </source>
</evidence>
<dbReference type="InterPro" id="IPR044930">
    <property type="entry name" value="Homing_endonuclease_His-Me"/>
</dbReference>
<protein>
    <recommendedName>
        <fullName evidence="1">HNH nuclease domain-containing protein</fullName>
    </recommendedName>
</protein>
<reference evidence="2 3" key="1">
    <citation type="submission" date="2013-02" db="EMBL/GenBank/DDBJ databases">
        <title>Draft Genome Sequence of Streptomyces aurantiacus, Which Produces Setomimycin.</title>
        <authorList>
            <person name="Gruening B.A."/>
            <person name="Praeg A."/>
            <person name="Erxleben A."/>
            <person name="Guenther S."/>
            <person name="Mueller M."/>
        </authorList>
    </citation>
    <scope>NUCLEOTIDE SEQUENCE [LARGE SCALE GENOMIC DNA]</scope>
    <source>
        <strain evidence="2 3">JA 4570</strain>
    </source>
</reference>
<dbReference type="InterPro" id="IPR003615">
    <property type="entry name" value="HNH_nuc"/>
</dbReference>
<organism evidence="2 3">
    <name type="scientific">Streptomyces aurantiacus JA 4570</name>
    <dbReference type="NCBI Taxonomy" id="1286094"/>
    <lineage>
        <taxon>Bacteria</taxon>
        <taxon>Bacillati</taxon>
        <taxon>Actinomycetota</taxon>
        <taxon>Actinomycetes</taxon>
        <taxon>Kitasatosporales</taxon>
        <taxon>Streptomycetaceae</taxon>
        <taxon>Streptomyces</taxon>
        <taxon>Streptomyces aurantiacus group</taxon>
    </lineage>
</organism>
<dbReference type="RefSeq" id="WP_016644727.1">
    <property type="nucleotide sequence ID" value="NZ_AOPZ01000422.1"/>
</dbReference>
<dbReference type="InterPro" id="IPR044925">
    <property type="entry name" value="His-Me_finger_sf"/>
</dbReference>
<dbReference type="SUPFAM" id="SSF54060">
    <property type="entry name" value="His-Me finger endonucleases"/>
    <property type="match status" value="1"/>
</dbReference>
<dbReference type="Pfam" id="PF13392">
    <property type="entry name" value="HNH_3"/>
    <property type="match status" value="1"/>
</dbReference>
<proteinExistence type="predicted"/>
<dbReference type="OrthoDB" id="3732358at2"/>
<keyword evidence="3" id="KW-1185">Reference proteome</keyword>
<dbReference type="Gene3D" id="3.90.75.10">
    <property type="entry name" value="Homing Intron 3 (I-ppo) Encoded Endonuclease, Chain A"/>
    <property type="match status" value="1"/>
</dbReference>
<accession>S3ZPQ2</accession>
<gene>
    <name evidence="2" type="ORF">STRAU_6608</name>
</gene>
<dbReference type="EMBL" id="AOPZ01000422">
    <property type="protein sequence ID" value="EPH40345.1"/>
    <property type="molecule type" value="Genomic_DNA"/>
</dbReference>
<feature type="domain" description="HNH nuclease" evidence="1">
    <location>
        <begin position="43"/>
        <end position="86"/>
    </location>
</feature>
<dbReference type="GO" id="GO:0004519">
    <property type="term" value="F:endonuclease activity"/>
    <property type="evidence" value="ECO:0007669"/>
    <property type="project" value="InterPro"/>
</dbReference>
<evidence type="ECO:0000313" key="3">
    <source>
        <dbReference type="Proteomes" id="UP000014629"/>
    </source>
</evidence>
<sequence length="147" mass="16593">MPDLWTDRFLARLIGTDSGCWQWTGHIAANGYGQFWLDGRTQYAHRVAYTAVRGLIPAELELDHLCRNRACANPDHLEAVPHRTNVLRGVGFCAHKARQTHCIHGHAFTTANTYRDPANGTRKCRTCRAAARARSRHRRRGVHRAAA</sequence>
<evidence type="ECO:0000313" key="2">
    <source>
        <dbReference type="EMBL" id="EPH40345.1"/>
    </source>
</evidence>
<comment type="caution">
    <text evidence="2">The sequence shown here is derived from an EMBL/GenBank/DDBJ whole genome shotgun (WGS) entry which is preliminary data.</text>
</comment>
<dbReference type="AlphaFoldDB" id="S3ZPQ2"/>